<evidence type="ECO:0000313" key="2">
    <source>
        <dbReference type="Proteomes" id="UP001107558"/>
    </source>
</evidence>
<proteinExistence type="predicted"/>
<organism evidence="1 2">
    <name type="scientific">Polypedilum vanderplanki</name>
    <name type="common">Sleeping chironomid midge</name>
    <dbReference type="NCBI Taxonomy" id="319348"/>
    <lineage>
        <taxon>Eukaryota</taxon>
        <taxon>Metazoa</taxon>
        <taxon>Ecdysozoa</taxon>
        <taxon>Arthropoda</taxon>
        <taxon>Hexapoda</taxon>
        <taxon>Insecta</taxon>
        <taxon>Pterygota</taxon>
        <taxon>Neoptera</taxon>
        <taxon>Endopterygota</taxon>
        <taxon>Diptera</taxon>
        <taxon>Nematocera</taxon>
        <taxon>Chironomoidea</taxon>
        <taxon>Chironomidae</taxon>
        <taxon>Chironominae</taxon>
        <taxon>Polypedilum</taxon>
        <taxon>Polypedilum</taxon>
    </lineage>
</organism>
<dbReference type="Proteomes" id="UP001107558">
    <property type="component" value="Chromosome 1"/>
</dbReference>
<dbReference type="EMBL" id="JADBJN010000001">
    <property type="protein sequence ID" value="KAG5681980.1"/>
    <property type="molecule type" value="Genomic_DNA"/>
</dbReference>
<keyword evidence="2" id="KW-1185">Reference proteome</keyword>
<accession>A0A9J6CJ03</accession>
<name>A0A9J6CJ03_POLVA</name>
<comment type="caution">
    <text evidence="1">The sequence shown here is derived from an EMBL/GenBank/DDBJ whole genome shotgun (WGS) entry which is preliminary data.</text>
</comment>
<dbReference type="AlphaFoldDB" id="A0A9J6CJ03"/>
<protein>
    <submittedName>
        <fullName evidence="1">Uncharacterized protein</fullName>
    </submittedName>
</protein>
<reference evidence="1" key="1">
    <citation type="submission" date="2021-03" db="EMBL/GenBank/DDBJ databases">
        <title>Chromosome level genome of the anhydrobiotic midge Polypedilum vanderplanki.</title>
        <authorList>
            <person name="Yoshida Y."/>
            <person name="Kikawada T."/>
            <person name="Gusev O."/>
        </authorList>
    </citation>
    <scope>NUCLEOTIDE SEQUENCE</scope>
    <source>
        <strain evidence="1">NIAS01</strain>
        <tissue evidence="1">Whole body or cell culture</tissue>
    </source>
</reference>
<evidence type="ECO:0000313" key="1">
    <source>
        <dbReference type="EMBL" id="KAG5681980.1"/>
    </source>
</evidence>
<gene>
    <name evidence="1" type="ORF">PVAND_011379</name>
</gene>
<sequence>MLRKTILHNDSMQIEENSDRKTIHKSIDMQTEMMQSNQQLCKTIMFNDSSHNINYRNQQENESHLFEIDRRRTYTKEESVKWHNITDKEMMYNMIDDESNPCLDSLDNQEMLQRVSSEHSAMVIYEHAVEDFVNLTIVESPLNNTFSQSRMSQSNIQRRQSRIPSPVNNLISMFDNLTRSLKKKDSPKPRLEIDDYLEKMKIGQVKIPRYPQNNAKYMTDCVEKKFQKYKEHCDKISKASNSYSVKIFPEIPSAKFLMKNLIDT</sequence>